<reference evidence="2" key="2">
    <citation type="submission" date="2018-03" db="EMBL/GenBank/DDBJ databases">
        <title>The Triticum urartu genome reveals the dynamic nature of wheat genome evolution.</title>
        <authorList>
            <person name="Ling H."/>
            <person name="Ma B."/>
            <person name="Shi X."/>
            <person name="Liu H."/>
            <person name="Dong L."/>
            <person name="Sun H."/>
            <person name="Cao Y."/>
            <person name="Gao Q."/>
            <person name="Zheng S."/>
            <person name="Li Y."/>
            <person name="Yu Y."/>
            <person name="Du H."/>
            <person name="Qi M."/>
            <person name="Li Y."/>
            <person name="Yu H."/>
            <person name="Cui Y."/>
            <person name="Wang N."/>
            <person name="Chen C."/>
            <person name="Wu H."/>
            <person name="Zhao Y."/>
            <person name="Zhang J."/>
            <person name="Li Y."/>
            <person name="Zhou W."/>
            <person name="Zhang B."/>
            <person name="Hu W."/>
            <person name="Eijk M."/>
            <person name="Tang J."/>
            <person name="Witsenboer H."/>
            <person name="Zhao S."/>
            <person name="Li Z."/>
            <person name="Zhang A."/>
            <person name="Wang D."/>
            <person name="Liang C."/>
        </authorList>
    </citation>
    <scope>NUCLEOTIDE SEQUENCE [LARGE SCALE GENOMIC DNA]</scope>
    <source>
        <strain evidence="2">cv. G1812</strain>
    </source>
</reference>
<name>A0A8R7VAK7_TRIUA</name>
<evidence type="ECO:0000313" key="2">
    <source>
        <dbReference type="EnsemblPlants" id="TuG1812G0700003866.01.T01"/>
    </source>
</evidence>
<reference evidence="2" key="3">
    <citation type="submission" date="2022-06" db="UniProtKB">
        <authorList>
            <consortium name="EnsemblPlants"/>
        </authorList>
    </citation>
    <scope>IDENTIFICATION</scope>
</reference>
<organism evidence="2 3">
    <name type="scientific">Triticum urartu</name>
    <name type="common">Red wild einkorn</name>
    <name type="synonym">Crithodium urartu</name>
    <dbReference type="NCBI Taxonomy" id="4572"/>
    <lineage>
        <taxon>Eukaryota</taxon>
        <taxon>Viridiplantae</taxon>
        <taxon>Streptophyta</taxon>
        <taxon>Embryophyta</taxon>
        <taxon>Tracheophyta</taxon>
        <taxon>Spermatophyta</taxon>
        <taxon>Magnoliopsida</taxon>
        <taxon>Liliopsida</taxon>
        <taxon>Poales</taxon>
        <taxon>Poaceae</taxon>
        <taxon>BOP clade</taxon>
        <taxon>Pooideae</taxon>
        <taxon>Triticodae</taxon>
        <taxon>Triticeae</taxon>
        <taxon>Triticinae</taxon>
        <taxon>Triticum</taxon>
    </lineage>
</organism>
<keyword evidence="3" id="KW-1185">Reference proteome</keyword>
<sequence>MALLAAATAPHSDLGDLRRESTVPSIQQGSPPSAPPSCPARSGARVLQRHPRSSPVARVSAGVVRRLRCVPPLHLLLLTSLPHFLASCSLPPRSRMPWAGWPLPPLPRHHGVAVGREPSHLLAATSSGSGQRQRRSWRLKRSRRDRTRPRARGRTRTADASIQATSTPSYPSAARITDSSCFPQYTASLKCLETNQDKSK</sequence>
<dbReference type="Gramene" id="TuG1812G0700003866.01.T01">
    <property type="protein sequence ID" value="TuG1812G0700003866.01.T01"/>
    <property type="gene ID" value="TuG1812G0700003866.01"/>
</dbReference>
<proteinExistence type="predicted"/>
<dbReference type="Proteomes" id="UP000015106">
    <property type="component" value="Chromosome 7"/>
</dbReference>
<reference evidence="3" key="1">
    <citation type="journal article" date="2013" name="Nature">
        <title>Draft genome of the wheat A-genome progenitor Triticum urartu.</title>
        <authorList>
            <person name="Ling H.Q."/>
            <person name="Zhao S."/>
            <person name="Liu D."/>
            <person name="Wang J."/>
            <person name="Sun H."/>
            <person name="Zhang C."/>
            <person name="Fan H."/>
            <person name="Li D."/>
            <person name="Dong L."/>
            <person name="Tao Y."/>
            <person name="Gao C."/>
            <person name="Wu H."/>
            <person name="Li Y."/>
            <person name="Cui Y."/>
            <person name="Guo X."/>
            <person name="Zheng S."/>
            <person name="Wang B."/>
            <person name="Yu K."/>
            <person name="Liang Q."/>
            <person name="Yang W."/>
            <person name="Lou X."/>
            <person name="Chen J."/>
            <person name="Feng M."/>
            <person name="Jian J."/>
            <person name="Zhang X."/>
            <person name="Luo G."/>
            <person name="Jiang Y."/>
            <person name="Liu J."/>
            <person name="Wang Z."/>
            <person name="Sha Y."/>
            <person name="Zhang B."/>
            <person name="Wu H."/>
            <person name="Tang D."/>
            <person name="Shen Q."/>
            <person name="Xue P."/>
            <person name="Zou S."/>
            <person name="Wang X."/>
            <person name="Liu X."/>
            <person name="Wang F."/>
            <person name="Yang Y."/>
            <person name="An X."/>
            <person name="Dong Z."/>
            <person name="Zhang K."/>
            <person name="Zhang X."/>
            <person name="Luo M.C."/>
            <person name="Dvorak J."/>
            <person name="Tong Y."/>
            <person name="Wang J."/>
            <person name="Yang H."/>
            <person name="Li Z."/>
            <person name="Wang D."/>
            <person name="Zhang A."/>
            <person name="Wang J."/>
        </authorList>
    </citation>
    <scope>NUCLEOTIDE SEQUENCE</scope>
    <source>
        <strain evidence="3">cv. G1812</strain>
    </source>
</reference>
<protein>
    <submittedName>
        <fullName evidence="2">Uncharacterized protein</fullName>
    </submittedName>
</protein>
<evidence type="ECO:0000313" key="3">
    <source>
        <dbReference type="Proteomes" id="UP000015106"/>
    </source>
</evidence>
<feature type="compositionally biased region" description="Basic residues" evidence="1">
    <location>
        <begin position="132"/>
        <end position="155"/>
    </location>
</feature>
<feature type="compositionally biased region" description="Polar residues" evidence="1">
    <location>
        <begin position="158"/>
        <end position="170"/>
    </location>
</feature>
<evidence type="ECO:0000256" key="1">
    <source>
        <dbReference type="SAM" id="MobiDB-lite"/>
    </source>
</evidence>
<dbReference type="PANTHER" id="PTHR48150:SF1">
    <property type="entry name" value="COX19 FAMILY PROTEIN (CHCH MOTIF)"/>
    <property type="match status" value="1"/>
</dbReference>
<feature type="region of interest" description="Disordered" evidence="1">
    <location>
        <begin position="122"/>
        <end position="176"/>
    </location>
</feature>
<accession>A0A8R7VAK7</accession>
<feature type="region of interest" description="Disordered" evidence="1">
    <location>
        <begin position="1"/>
        <end position="58"/>
    </location>
</feature>
<dbReference type="EnsemblPlants" id="TuG1812G0700003866.01.T01">
    <property type="protein sequence ID" value="TuG1812G0700003866.01.T01"/>
    <property type="gene ID" value="TuG1812G0700003866.01"/>
</dbReference>
<dbReference type="PANTHER" id="PTHR48150">
    <property type="entry name" value="CYTOCHROME C OXIDASE-ASSEMBLY FACTOR COX23, MITOCHONDRIAL"/>
    <property type="match status" value="1"/>
</dbReference>
<dbReference type="AlphaFoldDB" id="A0A8R7VAK7"/>